<gene>
    <name evidence="1" type="ORF">COMA2_210015</name>
</gene>
<accession>A0A0S4LJV6</accession>
<protein>
    <submittedName>
        <fullName evidence="1">Uncharacterized protein</fullName>
    </submittedName>
</protein>
<dbReference type="EMBL" id="CZPZ01000014">
    <property type="protein sequence ID" value="CUS36203.1"/>
    <property type="molecule type" value="Genomic_DNA"/>
</dbReference>
<evidence type="ECO:0000313" key="1">
    <source>
        <dbReference type="EMBL" id="CUS36203.1"/>
    </source>
</evidence>
<reference evidence="2" key="1">
    <citation type="submission" date="2015-10" db="EMBL/GenBank/DDBJ databases">
        <authorList>
            <person name="Luecker S."/>
            <person name="Luecker S."/>
        </authorList>
    </citation>
    <scope>NUCLEOTIDE SEQUENCE [LARGE SCALE GENOMIC DNA]</scope>
</reference>
<dbReference type="AlphaFoldDB" id="A0A0S4LJV6"/>
<evidence type="ECO:0000313" key="2">
    <source>
        <dbReference type="Proteomes" id="UP000198736"/>
    </source>
</evidence>
<keyword evidence="2" id="KW-1185">Reference proteome</keyword>
<dbReference type="Proteomes" id="UP000198736">
    <property type="component" value="Unassembled WGS sequence"/>
</dbReference>
<name>A0A0S4LJV6_9BACT</name>
<organism evidence="1 2">
    <name type="scientific">Candidatus Nitrospira nitrificans</name>
    <dbReference type="NCBI Taxonomy" id="1742973"/>
    <lineage>
        <taxon>Bacteria</taxon>
        <taxon>Pseudomonadati</taxon>
        <taxon>Nitrospirota</taxon>
        <taxon>Nitrospiria</taxon>
        <taxon>Nitrospirales</taxon>
        <taxon>Nitrospiraceae</taxon>
        <taxon>Nitrospira</taxon>
    </lineage>
</organism>
<proteinExistence type="predicted"/>
<sequence length="55" mass="6179">MRTCRDCFYNSAGKSRSTTAAFDSAAVARFTVRMKTVLMKDVGIITQSIKWKSIE</sequence>